<feature type="transmembrane region" description="Helical" evidence="2">
    <location>
        <begin position="265"/>
        <end position="287"/>
    </location>
</feature>
<name>A0A285SSG1_9BACL</name>
<sequence length="301" mass="34754">MQEKVCIALSTYNNQTIIDKCLESCLEQDYPNLEVVVADDGSTDETLAILNKMASKYKNLHIISLPHQERGIARKEAINVASQINANYLYFIDSDMILLEGLIYSCVQYLHENSNVGALVIPEIPRTSFTNFYSKVKVFERETINFENEMVSANSIEAARFWRMTAYQESEGLNEKQIAFEEIQPTIRYLEKGGTIRRAIFSGVYHDEGYVTFKNIIAKKAYYFNQMPKTFQTEEQGFKKALTRWYFFRASLYSFGNIKRYIKHPLLTCGMFFMYVALTVVALQSILKSKKKQLSVHKGET</sequence>
<evidence type="ECO:0000256" key="2">
    <source>
        <dbReference type="SAM" id="Phobius"/>
    </source>
</evidence>
<dbReference type="OrthoDB" id="9806525at2"/>
<feature type="domain" description="Glycosyltransferase 2-like" evidence="3">
    <location>
        <begin position="7"/>
        <end position="134"/>
    </location>
</feature>
<protein>
    <submittedName>
        <fullName evidence="4">Glycosyl transferase family 2</fullName>
    </submittedName>
</protein>
<organism evidence="4 5">
    <name type="scientific">Ureibacillus xyleni</name>
    <dbReference type="NCBI Taxonomy" id="614648"/>
    <lineage>
        <taxon>Bacteria</taxon>
        <taxon>Bacillati</taxon>
        <taxon>Bacillota</taxon>
        <taxon>Bacilli</taxon>
        <taxon>Bacillales</taxon>
        <taxon>Caryophanaceae</taxon>
        <taxon>Ureibacillus</taxon>
    </lineage>
</organism>
<evidence type="ECO:0000259" key="3">
    <source>
        <dbReference type="Pfam" id="PF00535"/>
    </source>
</evidence>
<reference evidence="5" key="1">
    <citation type="submission" date="2017-08" db="EMBL/GenBank/DDBJ databases">
        <authorList>
            <person name="Varghese N."/>
            <person name="Submissions S."/>
        </authorList>
    </citation>
    <scope>NUCLEOTIDE SEQUENCE [LARGE SCALE GENOMIC DNA]</scope>
    <source>
        <strain evidence="5">JC22</strain>
    </source>
</reference>
<dbReference type="Gene3D" id="3.90.550.10">
    <property type="entry name" value="Spore Coat Polysaccharide Biosynthesis Protein SpsA, Chain A"/>
    <property type="match status" value="1"/>
</dbReference>
<proteinExistence type="inferred from homology"/>
<accession>A0A285SSG1</accession>
<keyword evidence="2" id="KW-0472">Membrane</keyword>
<dbReference type="RefSeq" id="WP_097073626.1">
    <property type="nucleotide sequence ID" value="NZ_OBMQ01000006.1"/>
</dbReference>
<dbReference type="Pfam" id="PF00535">
    <property type="entry name" value="Glycos_transf_2"/>
    <property type="match status" value="1"/>
</dbReference>
<keyword evidence="2" id="KW-1133">Transmembrane helix</keyword>
<dbReference type="GO" id="GO:0016740">
    <property type="term" value="F:transferase activity"/>
    <property type="evidence" value="ECO:0007669"/>
    <property type="project" value="UniProtKB-KW"/>
</dbReference>
<evidence type="ECO:0000313" key="4">
    <source>
        <dbReference type="EMBL" id="SOC11324.1"/>
    </source>
</evidence>
<dbReference type="CDD" id="cd00761">
    <property type="entry name" value="Glyco_tranf_GTA_type"/>
    <property type="match status" value="1"/>
</dbReference>
<keyword evidence="4" id="KW-0808">Transferase</keyword>
<keyword evidence="2" id="KW-0812">Transmembrane</keyword>
<dbReference type="InterPro" id="IPR029044">
    <property type="entry name" value="Nucleotide-diphossugar_trans"/>
</dbReference>
<dbReference type="PANTHER" id="PTHR22916">
    <property type="entry name" value="GLYCOSYLTRANSFERASE"/>
    <property type="match status" value="1"/>
</dbReference>
<dbReference type="InterPro" id="IPR001173">
    <property type="entry name" value="Glyco_trans_2-like"/>
</dbReference>
<evidence type="ECO:0000256" key="1">
    <source>
        <dbReference type="ARBA" id="ARBA00006739"/>
    </source>
</evidence>
<dbReference type="SUPFAM" id="SSF53448">
    <property type="entry name" value="Nucleotide-diphospho-sugar transferases"/>
    <property type="match status" value="1"/>
</dbReference>
<comment type="similarity">
    <text evidence="1">Belongs to the glycosyltransferase 2 family.</text>
</comment>
<dbReference type="EMBL" id="OBMQ01000006">
    <property type="protein sequence ID" value="SOC11324.1"/>
    <property type="molecule type" value="Genomic_DNA"/>
</dbReference>
<dbReference type="AlphaFoldDB" id="A0A285SSG1"/>
<gene>
    <name evidence="4" type="ORF">SAMN05880501_106127</name>
</gene>
<evidence type="ECO:0000313" key="5">
    <source>
        <dbReference type="Proteomes" id="UP000219636"/>
    </source>
</evidence>
<dbReference type="Proteomes" id="UP000219636">
    <property type="component" value="Unassembled WGS sequence"/>
</dbReference>
<keyword evidence="5" id="KW-1185">Reference proteome</keyword>